<dbReference type="AlphaFoldDB" id="A0A2A6BU18"/>
<accession>A0A8R1UPH1</accession>
<dbReference type="EnsemblMetazoa" id="PPA37435.1">
    <property type="protein sequence ID" value="PPA37435.1"/>
    <property type="gene ID" value="WBGene00275804"/>
</dbReference>
<organism evidence="1 2">
    <name type="scientific">Pristionchus pacificus</name>
    <name type="common">Parasitic nematode worm</name>
    <dbReference type="NCBI Taxonomy" id="54126"/>
    <lineage>
        <taxon>Eukaryota</taxon>
        <taxon>Metazoa</taxon>
        <taxon>Ecdysozoa</taxon>
        <taxon>Nematoda</taxon>
        <taxon>Chromadorea</taxon>
        <taxon>Rhabditida</taxon>
        <taxon>Rhabditina</taxon>
        <taxon>Diplogasteromorpha</taxon>
        <taxon>Diplogasteroidea</taxon>
        <taxon>Neodiplogasteridae</taxon>
        <taxon>Pristionchus</taxon>
    </lineage>
</organism>
<evidence type="ECO:0000313" key="2">
    <source>
        <dbReference type="Proteomes" id="UP000005239"/>
    </source>
</evidence>
<name>A0A2A6BU18_PRIPA</name>
<reference evidence="2" key="1">
    <citation type="journal article" date="2008" name="Nat. Genet.">
        <title>The Pristionchus pacificus genome provides a unique perspective on nematode lifestyle and parasitism.</title>
        <authorList>
            <person name="Dieterich C."/>
            <person name="Clifton S.W."/>
            <person name="Schuster L.N."/>
            <person name="Chinwalla A."/>
            <person name="Delehaunty K."/>
            <person name="Dinkelacker I."/>
            <person name="Fulton L."/>
            <person name="Fulton R."/>
            <person name="Godfrey J."/>
            <person name="Minx P."/>
            <person name="Mitreva M."/>
            <person name="Roeseler W."/>
            <person name="Tian H."/>
            <person name="Witte H."/>
            <person name="Yang S.P."/>
            <person name="Wilson R.K."/>
            <person name="Sommer R.J."/>
        </authorList>
    </citation>
    <scope>NUCLEOTIDE SEQUENCE [LARGE SCALE GENOMIC DNA]</scope>
    <source>
        <strain evidence="2">PS312</strain>
    </source>
</reference>
<proteinExistence type="predicted"/>
<evidence type="ECO:0000313" key="1">
    <source>
        <dbReference type="EnsemblMetazoa" id="PPA37435.1"/>
    </source>
</evidence>
<accession>A0A2A6BU18</accession>
<gene>
    <name evidence="1" type="primary">WBGene00275804</name>
</gene>
<dbReference type="Proteomes" id="UP000005239">
    <property type="component" value="Unassembled WGS sequence"/>
</dbReference>
<reference evidence="1" key="2">
    <citation type="submission" date="2022-06" db="UniProtKB">
        <authorList>
            <consortium name="EnsemblMetazoa"/>
        </authorList>
    </citation>
    <scope>IDENTIFICATION</scope>
    <source>
        <strain evidence="1">PS312</strain>
    </source>
</reference>
<sequence length="158" mass="18277">KFVACRSLIVLLDCHMFWTLVLCFTAIIDHFRTIYKLSFMNVSIFLVYDVCREICTDISQISDFGKPQNDTNNASGCVVNNTIDSINLMFLQGLFMPLFFLRQFRTDRIVSESCKNEYKYSDGRSAHYHSFCCGVSCFVLFSKAQEQSNPNILRTREV</sequence>
<keyword evidence="2" id="KW-1185">Reference proteome</keyword>
<protein>
    <submittedName>
        <fullName evidence="1">Uncharacterized protein</fullName>
    </submittedName>
</protein>